<dbReference type="RefSeq" id="WP_134092241.1">
    <property type="nucleotide sequence ID" value="NZ_QWDN01000022.1"/>
</dbReference>
<dbReference type="EMBL" id="QWDN01000022">
    <property type="protein sequence ID" value="TEB41689.1"/>
    <property type="molecule type" value="Genomic_DNA"/>
</dbReference>
<dbReference type="Gene3D" id="2.60.40.10">
    <property type="entry name" value="Immunoglobulins"/>
    <property type="match status" value="2"/>
</dbReference>
<feature type="domain" description="Ig-like" evidence="1">
    <location>
        <begin position="390"/>
        <end position="460"/>
    </location>
</feature>
<dbReference type="InterPro" id="IPR013783">
    <property type="entry name" value="Ig-like_fold"/>
</dbReference>
<name>A0A4Y7U7A2_9FLAO</name>
<protein>
    <recommendedName>
        <fullName evidence="1">Ig-like domain-containing protein</fullName>
    </recommendedName>
</protein>
<proteinExistence type="predicted"/>
<accession>A0A4Y7U7A2</accession>
<dbReference type="Pfam" id="PF19081">
    <property type="entry name" value="Ig_7"/>
    <property type="match status" value="3"/>
</dbReference>
<feature type="non-terminal residue" evidence="2">
    <location>
        <position position="1"/>
    </location>
</feature>
<dbReference type="PANTHER" id="PTHR35580">
    <property type="entry name" value="CELL SURFACE GLYCOPROTEIN (S-LAYER PROTEIN)-LIKE PROTEIN"/>
    <property type="match status" value="1"/>
</dbReference>
<dbReference type="InterPro" id="IPR026341">
    <property type="entry name" value="T9SS_type_B"/>
</dbReference>
<reference evidence="2 3" key="1">
    <citation type="journal article" date="2018" name="Syst. Appl. Microbiol.">
        <title>Flavobacterium circumlabens sp. nov. and Flavobacterium cupreum sp. nov., two psychrotrophic species isolated from Antarctic environmental samples.</title>
        <authorList>
            <person name="Kralova S."/>
            <person name="Busse H.J."/>
            <person name="Svec P."/>
            <person name="Maslanova I."/>
            <person name="Stankova E."/>
            <person name="Bartak M."/>
            <person name="Sedlacek I."/>
        </authorList>
    </citation>
    <scope>NUCLEOTIDE SEQUENCE [LARGE SCALE GENOMIC DNA]</scope>
    <source>
        <strain evidence="2 3">CCM 8828</strain>
    </source>
</reference>
<evidence type="ECO:0000313" key="3">
    <source>
        <dbReference type="Proteomes" id="UP000298340"/>
    </source>
</evidence>
<dbReference type="PANTHER" id="PTHR35580:SF1">
    <property type="entry name" value="PHYTASE-LIKE DOMAIN-CONTAINING PROTEIN"/>
    <property type="match status" value="1"/>
</dbReference>
<dbReference type="AlphaFoldDB" id="A0A4Y7U7A2"/>
<dbReference type="Pfam" id="PF13585">
    <property type="entry name" value="CHU_C"/>
    <property type="match status" value="1"/>
</dbReference>
<organism evidence="2 3">
    <name type="scientific">Flavobacterium circumlabens</name>
    <dbReference type="NCBI Taxonomy" id="2133765"/>
    <lineage>
        <taxon>Bacteria</taxon>
        <taxon>Pseudomonadati</taxon>
        <taxon>Bacteroidota</taxon>
        <taxon>Flavobacteriia</taxon>
        <taxon>Flavobacteriales</taxon>
        <taxon>Flavobacteriaceae</taxon>
        <taxon>Flavobacterium</taxon>
    </lineage>
</organism>
<dbReference type="Proteomes" id="UP000298340">
    <property type="component" value="Unassembled WGS sequence"/>
</dbReference>
<feature type="domain" description="Ig-like" evidence="1">
    <location>
        <begin position="540"/>
        <end position="613"/>
    </location>
</feature>
<dbReference type="InterPro" id="IPR044023">
    <property type="entry name" value="Ig_7"/>
</dbReference>
<dbReference type="InterPro" id="IPR052918">
    <property type="entry name" value="Motility_Chemotaxis_Reg"/>
</dbReference>
<comment type="caution">
    <text evidence="2">The sequence shown here is derived from an EMBL/GenBank/DDBJ whole genome shotgun (WGS) entry which is preliminary data.</text>
</comment>
<feature type="domain" description="Ig-like" evidence="1">
    <location>
        <begin position="693"/>
        <end position="761"/>
    </location>
</feature>
<evidence type="ECO:0000259" key="1">
    <source>
        <dbReference type="Pfam" id="PF19081"/>
    </source>
</evidence>
<dbReference type="NCBIfam" id="TIGR04131">
    <property type="entry name" value="Bac_Flav_CTERM"/>
    <property type="match status" value="1"/>
</dbReference>
<evidence type="ECO:0000313" key="2">
    <source>
        <dbReference type="EMBL" id="TEB41689.1"/>
    </source>
</evidence>
<sequence length="861" mass="93338">GSTYSGNNISTANSYKQSNVNSDRDGFLVKLDPQGNRIWGTYFGGAKIDYFHDLAIDSADNLYCFGQTQSTSGMSTPGVFQENYFINNTDNNGCVIKFNSQGFKTWGSYFYPEVLGGSVSKNGEVYFTGRVKFGFSSTPNSYQEFPVNNNPGTDSYLVKFNTTGERQWATYFGGEVADNALATAVDDNHNIYLTGSTQSLTNIATAGTYQPNHFNNTSNNSGDAFLVKFQDCESVVSLTSNSPICAGSTLELKASGGTNYMWTGPNGFISTDQNPIIINATQLHSGNYSCTITGSDICTSELKLNVIVADNKAPVPDAPILPVIIGDCHTLINAIPTATDLCTGSITATTVNPLSYTLPGRYIIVWNYNDGNGNTATQNQTIIINSQPLPILTAPPSFCATENASLRSIALTGQNIKWYDALTLGAFLPDDTLLEEGKTYYASQSLNGCESDRIPVAVKIQNTPMPTADANQSFCSAANPTLENIAIIGENIKWYDGSKATAPLPSLTVLENGKIYYASQTTTSCESARLAIRVSITNTPGIPTGNTNPVFCKNENATLSSMAINGINLKWYSSTTSITPLSDTALVQNNTTYYVSQTAGCESERLAVVAVVNGAPLPIADMQQTFCSGENATITDIAIKGENVKWYDSPQAGSFLNDSQLLEDHTYYATQTIANCDSPRLAIRIKIQDTPPPAADENQNFCTQQNATLSTIKIAGENIKWYDSPTTPVSLSESTALENALTYYASQTSNNCESERIPIKTSILQATTPNCIDLVTEIPFVKFFTPNNDGYNDSWTIDPVYLAPHSSIRIFDRYGKLLKELTANTTWDGTYIGQDLPSSDYWFIATGLNGVLFKGHFSLKR</sequence>
<gene>
    <name evidence="2" type="ORF">D0809_24230</name>
</gene>